<feature type="transmembrane region" description="Helical" evidence="1">
    <location>
        <begin position="162"/>
        <end position="180"/>
    </location>
</feature>
<feature type="transmembrane region" description="Helical" evidence="1">
    <location>
        <begin position="132"/>
        <end position="150"/>
    </location>
</feature>
<dbReference type="EMBL" id="AB812076">
    <property type="protein sequence ID" value="BAQ01960.1"/>
    <property type="molecule type" value="Genomic_DNA"/>
</dbReference>
<reference evidence="3" key="1">
    <citation type="journal article" date="2014" name="DNA Res.">
        <title>A complete view of the genetic diversity of the Escherichia coli O-antigen biosynthesis gene cluster.</title>
        <authorList>
            <person name="Iguchi A."/>
            <person name="Iyoda S."/>
            <person name="Kikuchi T."/>
            <person name="Ogura Y."/>
            <person name="Katsura K."/>
            <person name="Ohnishi M."/>
            <person name="Hayashi T."/>
            <person name="Thomson N.R."/>
        </authorList>
    </citation>
    <scope>NUCLEOTIDE SEQUENCE</scope>
    <source>
        <strain evidence="3">E4378</strain>
    </source>
</reference>
<protein>
    <submittedName>
        <fullName evidence="3">O-antigen polymerase</fullName>
    </submittedName>
</protein>
<proteinExistence type="predicted"/>
<feature type="transmembrane region" description="Helical" evidence="1">
    <location>
        <begin position="294"/>
        <end position="313"/>
    </location>
</feature>
<feature type="transmembrane region" description="Helical" evidence="1">
    <location>
        <begin position="229"/>
        <end position="252"/>
    </location>
</feature>
<evidence type="ECO:0000313" key="3">
    <source>
        <dbReference type="EMBL" id="BAQ01960.1"/>
    </source>
</evidence>
<feature type="transmembrane region" description="Helical" evidence="1">
    <location>
        <begin position="12"/>
        <end position="34"/>
    </location>
</feature>
<name>A0A0A8J9D5_ECOLX</name>
<organism evidence="3">
    <name type="scientific">Escherichia coli</name>
    <dbReference type="NCBI Taxonomy" id="562"/>
    <lineage>
        <taxon>Bacteria</taxon>
        <taxon>Pseudomonadati</taxon>
        <taxon>Pseudomonadota</taxon>
        <taxon>Gammaproteobacteria</taxon>
        <taxon>Enterobacterales</taxon>
        <taxon>Enterobacteriaceae</taxon>
        <taxon>Escherichia</taxon>
    </lineage>
</organism>
<feature type="transmembrane region" description="Helical" evidence="1">
    <location>
        <begin position="101"/>
        <end position="120"/>
    </location>
</feature>
<feature type="transmembrane region" description="Helical" evidence="1">
    <location>
        <begin position="325"/>
        <end position="346"/>
    </location>
</feature>
<keyword evidence="1" id="KW-1133">Transmembrane helix</keyword>
<keyword evidence="1" id="KW-0812">Transmembrane</keyword>
<evidence type="ECO:0000256" key="1">
    <source>
        <dbReference type="SAM" id="Phobius"/>
    </source>
</evidence>
<gene>
    <name evidence="3" type="primary">wzy</name>
    <name evidence="2" type="ORF">PROKKA_00003</name>
</gene>
<dbReference type="RefSeq" id="WP_061892863.1">
    <property type="nucleotide sequence ID" value="NZ_BGDD01000013.1"/>
</dbReference>
<keyword evidence="1" id="KW-0472">Membrane</keyword>
<feature type="transmembrane region" description="Helical" evidence="1">
    <location>
        <begin position="187"/>
        <end position="217"/>
    </location>
</feature>
<accession>A0A0A8J9D5</accession>
<evidence type="ECO:0000313" key="2">
    <source>
        <dbReference type="EMBL" id="AIG62759.1"/>
    </source>
</evidence>
<reference evidence="2" key="2">
    <citation type="journal article" date="2016" name="PLoS ONE">
        <title>Comparison of O-Antigen Gene Clusters of All O-Serogroups of Escherichia coli and Proposal for Adopting a New Nomenclature for O-Typing.</title>
        <authorList>
            <person name="DebRoy C."/>
            <person name="Fratamico P.M."/>
            <person name="Yan X."/>
            <person name="Baranzoni G."/>
            <person name="Liu Y."/>
            <person name="Needleman D.S."/>
            <person name="Tebbs R."/>
            <person name="O'Connell C.D."/>
            <person name="Allred A."/>
            <person name="Swimley M."/>
            <person name="Mwangi M."/>
            <person name="Kapur V."/>
            <person name="Raygoza Garay J.A."/>
            <person name="Roberts E.L."/>
            <person name="Katani R."/>
        </authorList>
    </citation>
    <scope>NUCLEOTIDE SEQUENCE</scope>
    <source>
        <strain evidence="2">E43478</strain>
    </source>
</reference>
<feature type="transmembrane region" description="Helical" evidence="1">
    <location>
        <begin position="264"/>
        <end position="288"/>
    </location>
</feature>
<sequence length="367" mass="41730">MFTISPVFFENITFQGSRTLADVLFCISLLLIICKHKKVNISLLGIVYIIIVLVIMSVNAALGFSNASTTINNELFDKLTWLILDRNINEFIPFGDYYRNILIYTRYLLIPFYFWMGLYYSKLVGKERAIVTLYNGLIICLLLNMLYGIYNDDDRLTGFFENTAALSSLALLCMLLSLFTKSKYKIILSWVIGIIALLMSQTASAFIGLTAVVLILVFNIRRHHKKTVYITSLLSVVIASIGLMPEIMEFIARYMYTGSLINRINTWSTIINYFDSYQVAILGLGSFPLFADNIFIWLISGFGIFSFVIYMYLVSIGNKSQKSALFISLLLWQGVLFPGFIMPYMLMTTFITLGILSNNKGCENECI</sequence>
<dbReference type="AlphaFoldDB" id="A0A0A8J9D5"/>
<dbReference type="EMBL" id="KJ778800">
    <property type="protein sequence ID" value="AIG62759.1"/>
    <property type="molecule type" value="Genomic_DNA"/>
</dbReference>
<feature type="transmembrane region" description="Helical" evidence="1">
    <location>
        <begin position="41"/>
        <end position="62"/>
    </location>
</feature>